<comment type="similarity">
    <text evidence="1">Belongs to the FAM47 family.</text>
</comment>
<feature type="region of interest" description="Disordered" evidence="2">
    <location>
        <begin position="417"/>
        <end position="452"/>
    </location>
</feature>
<dbReference type="Pfam" id="PF14642">
    <property type="entry name" value="FAM47"/>
    <property type="match status" value="1"/>
</dbReference>
<feature type="compositionally biased region" description="Polar residues" evidence="2">
    <location>
        <begin position="191"/>
        <end position="206"/>
    </location>
</feature>
<evidence type="ECO:0000313" key="4">
    <source>
        <dbReference type="Proteomes" id="UP001369086"/>
    </source>
</evidence>
<name>A0ABR1A6D5_HUSHU</name>
<dbReference type="Proteomes" id="UP001369086">
    <property type="component" value="Unassembled WGS sequence"/>
</dbReference>
<evidence type="ECO:0000256" key="1">
    <source>
        <dbReference type="ARBA" id="ARBA00005277"/>
    </source>
</evidence>
<proteinExistence type="inferred from homology"/>
<protein>
    <recommendedName>
        <fullName evidence="5">Protein FAM47E</fullName>
    </recommendedName>
</protein>
<feature type="compositionally biased region" description="Basic and acidic residues" evidence="2">
    <location>
        <begin position="417"/>
        <end position="439"/>
    </location>
</feature>
<evidence type="ECO:0008006" key="5">
    <source>
        <dbReference type="Google" id="ProtNLM"/>
    </source>
</evidence>
<dbReference type="PANTHER" id="PTHR46449:SF5">
    <property type="entry name" value="FAMILY WITH SEQUENCE SIMILARITY 47 MEMBER E"/>
    <property type="match status" value="1"/>
</dbReference>
<evidence type="ECO:0000256" key="2">
    <source>
        <dbReference type="SAM" id="MobiDB-lite"/>
    </source>
</evidence>
<organism evidence="3 4">
    <name type="scientific">Huso huso</name>
    <name type="common">Beluga</name>
    <name type="synonym">Acipenser huso</name>
    <dbReference type="NCBI Taxonomy" id="61971"/>
    <lineage>
        <taxon>Eukaryota</taxon>
        <taxon>Metazoa</taxon>
        <taxon>Chordata</taxon>
        <taxon>Craniata</taxon>
        <taxon>Vertebrata</taxon>
        <taxon>Euteleostomi</taxon>
        <taxon>Actinopterygii</taxon>
        <taxon>Chondrostei</taxon>
        <taxon>Acipenseriformes</taxon>
        <taxon>Acipenseridae</taxon>
        <taxon>Huso</taxon>
    </lineage>
</organism>
<feature type="compositionally biased region" description="Polar residues" evidence="2">
    <location>
        <begin position="440"/>
        <end position="452"/>
    </location>
</feature>
<feature type="region of interest" description="Disordered" evidence="2">
    <location>
        <begin position="168"/>
        <end position="212"/>
    </location>
</feature>
<comment type="caution">
    <text evidence="3">The sequence shown here is derived from an EMBL/GenBank/DDBJ whole genome shotgun (WGS) entry which is preliminary data.</text>
</comment>
<dbReference type="PANTHER" id="PTHR46449">
    <property type="entry name" value="ZGC:158260"/>
    <property type="match status" value="1"/>
</dbReference>
<gene>
    <name evidence="3" type="ORF">HHUSO_G2031</name>
</gene>
<reference evidence="3 4" key="1">
    <citation type="submission" date="2021-05" db="EMBL/GenBank/DDBJ databases">
        <authorList>
            <person name="Zahm M."/>
            <person name="Klopp C."/>
            <person name="Cabau C."/>
            <person name="Kuhl H."/>
            <person name="Suciu R."/>
            <person name="Ciorpac M."/>
            <person name="Holostenco D."/>
            <person name="Gessner J."/>
            <person name="Wuertz S."/>
            <person name="Hohne C."/>
            <person name="Stock M."/>
            <person name="Gislard M."/>
            <person name="Lluch J."/>
            <person name="Milhes M."/>
            <person name="Lampietro C."/>
            <person name="Lopez Roques C."/>
            <person name="Donnadieu C."/>
            <person name="Du K."/>
            <person name="Schartl M."/>
            <person name="Guiguen Y."/>
        </authorList>
    </citation>
    <scope>NUCLEOTIDE SEQUENCE [LARGE SCALE GENOMIC DNA]</scope>
    <source>
        <strain evidence="3">Hh-F2</strain>
        <tissue evidence="3">Blood</tissue>
    </source>
</reference>
<accession>A0ABR1A6D5</accession>
<keyword evidence="4" id="KW-1185">Reference proteome</keyword>
<dbReference type="EMBL" id="JAHFZB010000002">
    <property type="protein sequence ID" value="KAK6492652.1"/>
    <property type="molecule type" value="Genomic_DNA"/>
</dbReference>
<evidence type="ECO:0000313" key="3">
    <source>
        <dbReference type="EMBL" id="KAK6492652.1"/>
    </source>
</evidence>
<dbReference type="InterPro" id="IPR032743">
    <property type="entry name" value="FAM47"/>
</dbReference>
<sequence length="452" mass="51762">MDGRKDLHLSVGISKGKIHPQPWYKERLHTKYLKETGNKQQLSGALNGSRWRFLKNGMDDFRDGYPPLRGDDYFIPNQKGPRPVVHGEPVSLKQQPRKRFTKEQVCYSKQTPLQQARGEYIEEIEYGLTQHPLALYPHLEEGLPPELFEEVVDILDPEMHLSSEIGSCRADSAKEQDELSTDQQKTKDRALSTSKGELSTRPSASAMQVDVSEDSKHKNPYMWLQDKEEAVKDDKKMKIKCLPSPSLDEDIKQITKEFCEWVASLGGESNNLDESTLMSLFGSGYESKPALTVPIQVVELTNVPAELRMAVGEFRPPTDTKSQFEKDDEIPMKSSYHPSWVKVKYGAWYLDPKTWKKRNADEPLKDPNDVREEKLDKMHKLSEKDEELMQLHGTHTFKEFILNKGVREPEFLKKIFSQEDENGKAEKDSKIGSRKDHNRAISTSTHAGTIVY</sequence>